<feature type="region of interest" description="Disordered" evidence="9">
    <location>
        <begin position="247"/>
        <end position="273"/>
    </location>
</feature>
<dbReference type="EMBL" id="JAEAOA010000879">
    <property type="protein sequence ID" value="KAK3602081.1"/>
    <property type="molecule type" value="Genomic_DNA"/>
</dbReference>
<comment type="similarity">
    <text evidence="8">Belongs to the G-protein coupled receptor 1 family.</text>
</comment>
<dbReference type="InterPro" id="IPR017452">
    <property type="entry name" value="GPCR_Rhodpsn_7TM"/>
</dbReference>
<reference evidence="12" key="3">
    <citation type="submission" date="2023-05" db="EMBL/GenBank/DDBJ databases">
        <authorList>
            <person name="Smith C.H."/>
        </authorList>
    </citation>
    <scope>NUCLEOTIDE SEQUENCE</scope>
    <source>
        <strain evidence="12">CHS0354</strain>
        <tissue evidence="12">Mantle</tissue>
    </source>
</reference>
<evidence type="ECO:0000313" key="12">
    <source>
        <dbReference type="EMBL" id="KAK3602081.1"/>
    </source>
</evidence>
<keyword evidence="7 8" id="KW-0807">Transducer</keyword>
<keyword evidence="5 10" id="KW-0472">Membrane</keyword>
<name>A0AAE0T1W5_9BIVA</name>
<keyword evidence="6 8" id="KW-0675">Receptor</keyword>
<dbReference type="Pfam" id="PF00001">
    <property type="entry name" value="7tm_1"/>
    <property type="match status" value="1"/>
</dbReference>
<evidence type="ECO:0000256" key="3">
    <source>
        <dbReference type="ARBA" id="ARBA00022989"/>
    </source>
</evidence>
<feature type="compositionally biased region" description="Polar residues" evidence="9">
    <location>
        <begin position="247"/>
        <end position="257"/>
    </location>
</feature>
<feature type="transmembrane region" description="Helical" evidence="10">
    <location>
        <begin position="196"/>
        <end position="219"/>
    </location>
</feature>
<keyword evidence="2 8" id="KW-0812">Transmembrane</keyword>
<keyword evidence="13" id="KW-1185">Reference proteome</keyword>
<dbReference type="GO" id="GO:0004930">
    <property type="term" value="F:G protein-coupled receptor activity"/>
    <property type="evidence" value="ECO:0007669"/>
    <property type="project" value="UniProtKB-KW"/>
</dbReference>
<gene>
    <name evidence="12" type="ORF">CHS0354_014256</name>
</gene>
<evidence type="ECO:0000256" key="8">
    <source>
        <dbReference type="RuleBase" id="RU000688"/>
    </source>
</evidence>
<feature type="transmembrane region" description="Helical" evidence="10">
    <location>
        <begin position="65"/>
        <end position="86"/>
    </location>
</feature>
<comment type="subcellular location">
    <subcellularLocation>
        <location evidence="1">Membrane</location>
        <topology evidence="1">Multi-pass membrane protein</topology>
    </subcellularLocation>
</comment>
<feature type="transmembrane region" description="Helical" evidence="10">
    <location>
        <begin position="106"/>
        <end position="124"/>
    </location>
</feature>
<evidence type="ECO:0000256" key="4">
    <source>
        <dbReference type="ARBA" id="ARBA00023040"/>
    </source>
</evidence>
<dbReference type="PROSITE" id="PS00237">
    <property type="entry name" value="G_PROTEIN_RECEP_F1_1"/>
    <property type="match status" value="1"/>
</dbReference>
<dbReference type="Proteomes" id="UP001195483">
    <property type="component" value="Unassembled WGS sequence"/>
</dbReference>
<dbReference type="PANTHER" id="PTHR45695">
    <property type="entry name" value="LEUCOKININ RECEPTOR-RELATED"/>
    <property type="match status" value="1"/>
</dbReference>
<dbReference type="InterPro" id="IPR000276">
    <property type="entry name" value="GPCR_Rhodpsn"/>
</dbReference>
<feature type="transmembrane region" description="Helical" evidence="10">
    <location>
        <begin position="26"/>
        <end position="53"/>
    </location>
</feature>
<evidence type="ECO:0000313" key="13">
    <source>
        <dbReference type="Proteomes" id="UP001195483"/>
    </source>
</evidence>
<sequence length="364" mass="41649">MYTPLKDLPEGKNWTLNELNDREVQLLIPVILFISISMAVGTAGNAFVLYVNIVVLKLRNSTHKYFINSLALVDTAFCLITSPIIIADLSHPYTFTNIPACKSLCAFGTSTAMASVFILFVIALDRYRRICKPHGNQFSLKSMKYIFGIIAVLCCVVSIPRVILYGKNTVQTGFANITGISCFPDDMYKDTVFPNVYNGFLTVVFVILTALMSIFYILIWRQIWKNKHPIQTNIVSDTNDRQIHCITSKNPTGSNRPGKNIKEENKGNKNKNHTVTTKNIRSFKILFVVTTIFILSFAPFLILELLSYLDEHFIENLDNTSTVFYQIFIRTYAINFMVNPFIYGVMDRKFRTEFRNLVLKRLYL</sequence>
<dbReference type="SUPFAM" id="SSF81321">
    <property type="entry name" value="Family A G protein-coupled receptor-like"/>
    <property type="match status" value="1"/>
</dbReference>
<dbReference type="CDD" id="cd00637">
    <property type="entry name" value="7tm_classA_rhodopsin-like"/>
    <property type="match status" value="1"/>
</dbReference>
<dbReference type="PROSITE" id="PS50262">
    <property type="entry name" value="G_PROTEIN_RECEP_F1_2"/>
    <property type="match status" value="1"/>
</dbReference>
<feature type="domain" description="G-protein coupled receptors family 1 profile" evidence="11">
    <location>
        <begin position="44"/>
        <end position="343"/>
    </location>
</feature>
<reference evidence="12" key="2">
    <citation type="journal article" date="2021" name="Genome Biol. Evol.">
        <title>Developing a high-quality reference genome for a parasitic bivalve with doubly uniparental inheritance (Bivalvia: Unionida).</title>
        <authorList>
            <person name="Smith C.H."/>
        </authorList>
    </citation>
    <scope>NUCLEOTIDE SEQUENCE</scope>
    <source>
        <strain evidence="12">CHS0354</strain>
        <tissue evidence="12">Mantle</tissue>
    </source>
</reference>
<evidence type="ECO:0000259" key="11">
    <source>
        <dbReference type="PROSITE" id="PS50262"/>
    </source>
</evidence>
<dbReference type="GO" id="GO:0005886">
    <property type="term" value="C:plasma membrane"/>
    <property type="evidence" value="ECO:0007669"/>
    <property type="project" value="TreeGrafter"/>
</dbReference>
<dbReference type="PRINTS" id="PR00237">
    <property type="entry name" value="GPCRRHODOPSN"/>
</dbReference>
<protein>
    <recommendedName>
        <fullName evidence="11">G-protein coupled receptors family 1 profile domain-containing protein</fullName>
    </recommendedName>
</protein>
<evidence type="ECO:0000256" key="9">
    <source>
        <dbReference type="SAM" id="MobiDB-lite"/>
    </source>
</evidence>
<dbReference type="AlphaFoldDB" id="A0AAE0T1W5"/>
<evidence type="ECO:0000256" key="1">
    <source>
        <dbReference type="ARBA" id="ARBA00004141"/>
    </source>
</evidence>
<evidence type="ECO:0000256" key="7">
    <source>
        <dbReference type="ARBA" id="ARBA00023224"/>
    </source>
</evidence>
<accession>A0AAE0T1W5</accession>
<evidence type="ECO:0000256" key="5">
    <source>
        <dbReference type="ARBA" id="ARBA00023136"/>
    </source>
</evidence>
<feature type="transmembrane region" description="Helical" evidence="10">
    <location>
        <begin position="323"/>
        <end position="346"/>
    </location>
</feature>
<organism evidence="12 13">
    <name type="scientific">Potamilus streckersoni</name>
    <dbReference type="NCBI Taxonomy" id="2493646"/>
    <lineage>
        <taxon>Eukaryota</taxon>
        <taxon>Metazoa</taxon>
        <taxon>Spiralia</taxon>
        <taxon>Lophotrochozoa</taxon>
        <taxon>Mollusca</taxon>
        <taxon>Bivalvia</taxon>
        <taxon>Autobranchia</taxon>
        <taxon>Heteroconchia</taxon>
        <taxon>Palaeoheterodonta</taxon>
        <taxon>Unionida</taxon>
        <taxon>Unionoidea</taxon>
        <taxon>Unionidae</taxon>
        <taxon>Ambleminae</taxon>
        <taxon>Lampsilini</taxon>
        <taxon>Potamilus</taxon>
    </lineage>
</organism>
<feature type="transmembrane region" description="Helical" evidence="10">
    <location>
        <begin position="285"/>
        <end position="303"/>
    </location>
</feature>
<keyword evidence="3 10" id="KW-1133">Transmembrane helix</keyword>
<keyword evidence="4 8" id="KW-0297">G-protein coupled receptor</keyword>
<reference evidence="12" key="1">
    <citation type="journal article" date="2021" name="Genome Biol. Evol.">
        <title>A High-Quality Reference Genome for a Parasitic Bivalve with Doubly Uniparental Inheritance (Bivalvia: Unionida).</title>
        <authorList>
            <person name="Smith C.H."/>
        </authorList>
    </citation>
    <scope>NUCLEOTIDE SEQUENCE</scope>
    <source>
        <strain evidence="12">CHS0354</strain>
    </source>
</reference>
<proteinExistence type="inferred from homology"/>
<evidence type="ECO:0000256" key="10">
    <source>
        <dbReference type="SAM" id="Phobius"/>
    </source>
</evidence>
<evidence type="ECO:0000256" key="2">
    <source>
        <dbReference type="ARBA" id="ARBA00022692"/>
    </source>
</evidence>
<evidence type="ECO:0000256" key="6">
    <source>
        <dbReference type="ARBA" id="ARBA00023170"/>
    </source>
</evidence>
<dbReference type="Gene3D" id="1.20.1070.10">
    <property type="entry name" value="Rhodopsin 7-helix transmembrane proteins"/>
    <property type="match status" value="1"/>
</dbReference>
<dbReference type="PANTHER" id="PTHR45695:SF22">
    <property type="entry name" value="G-PROTEIN COUPLED RECEPTORS FAMILY 1 PROFILE DOMAIN-CONTAINING PROTEIN"/>
    <property type="match status" value="1"/>
</dbReference>
<comment type="caution">
    <text evidence="12">The sequence shown here is derived from an EMBL/GenBank/DDBJ whole genome shotgun (WGS) entry which is preliminary data.</text>
</comment>
<feature type="transmembrane region" description="Helical" evidence="10">
    <location>
        <begin position="145"/>
        <end position="164"/>
    </location>
</feature>